<dbReference type="InterPro" id="IPR000623">
    <property type="entry name" value="Shikimate_kinase/TSH1"/>
</dbReference>
<dbReference type="GO" id="GO:0005829">
    <property type="term" value="C:cytosol"/>
    <property type="evidence" value="ECO:0007669"/>
    <property type="project" value="TreeGrafter"/>
</dbReference>
<sequence length="167" mass="17456">MGLMGAGKSTVAGLLARTLGRPMRDSDADLQSRYGTTAATMAADVGPGELHAREALVLKEALAADPVPVIAAAASTVDDPDSRSLLAPAFVVFLDGPPAVLAERMRSSPHRPHFKPDLVEMLTEQRARRLPHFQEVADVTVDTSANTPEEIAGIVLARLGGEPGGQA</sequence>
<keyword evidence="6" id="KW-0057">Aromatic amino acid biosynthesis</keyword>
<evidence type="ECO:0000313" key="7">
    <source>
        <dbReference type="EMBL" id="GII47665.1"/>
    </source>
</evidence>
<dbReference type="InterPro" id="IPR027417">
    <property type="entry name" value="P-loop_NTPase"/>
</dbReference>
<protein>
    <submittedName>
        <fullName evidence="7">Shikimate kinase</fullName>
    </submittedName>
</protein>
<evidence type="ECO:0000256" key="3">
    <source>
        <dbReference type="ARBA" id="ARBA00022741"/>
    </source>
</evidence>
<accession>A0A8J3UNM0</accession>
<keyword evidence="2" id="KW-0808">Transferase</keyword>
<evidence type="ECO:0000256" key="2">
    <source>
        <dbReference type="ARBA" id="ARBA00022679"/>
    </source>
</evidence>
<dbReference type="SUPFAM" id="SSF52540">
    <property type="entry name" value="P-loop containing nucleoside triphosphate hydrolases"/>
    <property type="match status" value="1"/>
</dbReference>
<comment type="caution">
    <text evidence="7">The sequence shown here is derived from an EMBL/GenBank/DDBJ whole genome shotgun (WGS) entry which is preliminary data.</text>
</comment>
<evidence type="ECO:0000256" key="6">
    <source>
        <dbReference type="ARBA" id="ARBA00023141"/>
    </source>
</evidence>
<dbReference type="Proteomes" id="UP000644610">
    <property type="component" value="Unassembled WGS sequence"/>
</dbReference>
<dbReference type="PANTHER" id="PTHR21087:SF16">
    <property type="entry name" value="SHIKIMATE KINASE 1, CHLOROPLASTIC"/>
    <property type="match status" value="1"/>
</dbReference>
<evidence type="ECO:0000313" key="8">
    <source>
        <dbReference type="Proteomes" id="UP000644610"/>
    </source>
</evidence>
<proteinExistence type="predicted"/>
<keyword evidence="3" id="KW-0547">Nucleotide-binding</keyword>
<keyword evidence="5" id="KW-0067">ATP-binding</keyword>
<dbReference type="CDD" id="cd00464">
    <property type="entry name" value="SK"/>
    <property type="match status" value="1"/>
</dbReference>
<dbReference type="AlphaFoldDB" id="A0A8J3UNM0"/>
<keyword evidence="4 7" id="KW-0418">Kinase</keyword>
<evidence type="ECO:0000256" key="5">
    <source>
        <dbReference type="ARBA" id="ARBA00022840"/>
    </source>
</evidence>
<keyword evidence="8" id="KW-1185">Reference proteome</keyword>
<dbReference type="Pfam" id="PF01202">
    <property type="entry name" value="SKI"/>
    <property type="match status" value="1"/>
</dbReference>
<dbReference type="GO" id="GO:0008652">
    <property type="term" value="P:amino acid biosynthetic process"/>
    <property type="evidence" value="ECO:0007669"/>
    <property type="project" value="UniProtKB-KW"/>
</dbReference>
<dbReference type="GO" id="GO:0005524">
    <property type="term" value="F:ATP binding"/>
    <property type="evidence" value="ECO:0007669"/>
    <property type="project" value="UniProtKB-KW"/>
</dbReference>
<dbReference type="GO" id="GO:0009073">
    <property type="term" value="P:aromatic amino acid family biosynthetic process"/>
    <property type="evidence" value="ECO:0007669"/>
    <property type="project" value="UniProtKB-KW"/>
</dbReference>
<dbReference type="GO" id="GO:0004765">
    <property type="term" value="F:shikimate kinase activity"/>
    <property type="evidence" value="ECO:0007669"/>
    <property type="project" value="TreeGrafter"/>
</dbReference>
<evidence type="ECO:0000256" key="1">
    <source>
        <dbReference type="ARBA" id="ARBA00022605"/>
    </source>
</evidence>
<keyword evidence="1" id="KW-0028">Amino-acid biosynthesis</keyword>
<dbReference type="Gene3D" id="3.40.50.300">
    <property type="entry name" value="P-loop containing nucleotide triphosphate hydrolases"/>
    <property type="match status" value="1"/>
</dbReference>
<organism evidence="7 8">
    <name type="scientific">Planotetraspora silvatica</name>
    <dbReference type="NCBI Taxonomy" id="234614"/>
    <lineage>
        <taxon>Bacteria</taxon>
        <taxon>Bacillati</taxon>
        <taxon>Actinomycetota</taxon>
        <taxon>Actinomycetes</taxon>
        <taxon>Streptosporangiales</taxon>
        <taxon>Streptosporangiaceae</taxon>
        <taxon>Planotetraspora</taxon>
    </lineage>
</organism>
<reference evidence="7" key="1">
    <citation type="submission" date="2021-01" db="EMBL/GenBank/DDBJ databases">
        <title>Whole genome shotgun sequence of Planotetraspora silvatica NBRC 100141.</title>
        <authorList>
            <person name="Komaki H."/>
            <person name="Tamura T."/>
        </authorList>
    </citation>
    <scope>NUCLEOTIDE SEQUENCE</scope>
    <source>
        <strain evidence="7">NBRC 100141</strain>
    </source>
</reference>
<evidence type="ECO:0000256" key="4">
    <source>
        <dbReference type="ARBA" id="ARBA00022777"/>
    </source>
</evidence>
<dbReference type="PANTHER" id="PTHR21087">
    <property type="entry name" value="SHIKIMATE KINASE"/>
    <property type="match status" value="1"/>
</dbReference>
<dbReference type="InterPro" id="IPR031322">
    <property type="entry name" value="Shikimate/glucono_kinase"/>
</dbReference>
<dbReference type="EMBL" id="BOOQ01000026">
    <property type="protein sequence ID" value="GII47665.1"/>
    <property type="molecule type" value="Genomic_DNA"/>
</dbReference>
<name>A0A8J3UNM0_9ACTN</name>
<gene>
    <name evidence="7" type="primary">aroK_2</name>
    <name evidence="7" type="ORF">Psi02_40890</name>
</gene>